<protein>
    <submittedName>
        <fullName evidence="1">Uncharacterized protein</fullName>
    </submittedName>
</protein>
<proteinExistence type="predicted"/>
<dbReference type="AlphaFoldDB" id="A0A8G1VQB4"/>
<accession>A0A8G1VQB4</accession>
<dbReference type="Proteomes" id="UP000249526">
    <property type="component" value="Unassembled WGS sequence"/>
</dbReference>
<reference evidence="1 2" key="1">
    <citation type="submission" date="2018-02" db="EMBL/GenBank/DDBJ databases">
        <title>The genomes of Aspergillus section Nigri reveals drivers in fungal speciation.</title>
        <authorList>
            <consortium name="DOE Joint Genome Institute"/>
            <person name="Vesth T.C."/>
            <person name="Nybo J."/>
            <person name="Theobald S."/>
            <person name="Brandl J."/>
            <person name="Frisvad J.C."/>
            <person name="Nielsen K.F."/>
            <person name="Lyhne E.K."/>
            <person name="Kogle M.E."/>
            <person name="Kuo A."/>
            <person name="Riley R."/>
            <person name="Clum A."/>
            <person name="Nolan M."/>
            <person name="Lipzen A."/>
            <person name="Salamov A."/>
            <person name="Henrissat B."/>
            <person name="Wiebenga A."/>
            <person name="De vries R.P."/>
            <person name="Grigoriev I.V."/>
            <person name="Mortensen U.H."/>
            <person name="Andersen M.R."/>
            <person name="Baker S.E."/>
        </authorList>
    </citation>
    <scope>NUCLEOTIDE SEQUENCE [LARGE SCALE GENOMIC DNA]</scope>
    <source>
        <strain evidence="1 2">CBS 112811</strain>
    </source>
</reference>
<sequence>MELHTRLRACWVLCDRGTRIFEAKLAKWMRRVPVETRKQTRADYRCRWAHPKQTKQNENTISGNGVSWTEKVLVPSFLRVTSDLFRP</sequence>
<keyword evidence="2" id="KW-1185">Reference proteome</keyword>
<gene>
    <name evidence="1" type="ORF">BO85DRAFT_235897</name>
</gene>
<dbReference type="RefSeq" id="XP_025518617.1">
    <property type="nucleotide sequence ID" value="XM_025654805.1"/>
</dbReference>
<name>A0A8G1VQB4_9EURO</name>
<evidence type="ECO:0000313" key="2">
    <source>
        <dbReference type="Proteomes" id="UP000249526"/>
    </source>
</evidence>
<dbReference type="EMBL" id="KZ825057">
    <property type="protein sequence ID" value="RAH60695.1"/>
    <property type="molecule type" value="Genomic_DNA"/>
</dbReference>
<dbReference type="GeneID" id="37158207"/>
<evidence type="ECO:0000313" key="1">
    <source>
        <dbReference type="EMBL" id="RAH60695.1"/>
    </source>
</evidence>
<organism evidence="1 2">
    <name type="scientific">Aspergillus piperis CBS 112811</name>
    <dbReference type="NCBI Taxonomy" id="1448313"/>
    <lineage>
        <taxon>Eukaryota</taxon>
        <taxon>Fungi</taxon>
        <taxon>Dikarya</taxon>
        <taxon>Ascomycota</taxon>
        <taxon>Pezizomycotina</taxon>
        <taxon>Eurotiomycetes</taxon>
        <taxon>Eurotiomycetidae</taxon>
        <taxon>Eurotiales</taxon>
        <taxon>Aspergillaceae</taxon>
        <taxon>Aspergillus</taxon>
        <taxon>Aspergillus subgen. Circumdati</taxon>
    </lineage>
</organism>